<evidence type="ECO:0000256" key="1">
    <source>
        <dbReference type="SAM" id="MobiDB-lite"/>
    </source>
</evidence>
<comment type="caution">
    <text evidence="2">The sequence shown here is derived from an EMBL/GenBank/DDBJ whole genome shotgun (WGS) entry which is preliminary data.</text>
</comment>
<sequence>MHRYKRSDATPLSSEDIQDIIKAKNSMKRASETMAKKYKISSRRVYQIWRGLEHPPDPLLKKNINWDKKIENNSDIVYSIDTSDTPDTPHSTTTSHSIIFFINTTDGPHIMNRTNTPHNIDINMVNPSPRRYMRSDATKLSTTDYEDIMQYRDMKSKPLEQLRKKFHISTSLPLSYSSTNAIDKQDIPEATTLLENMIRDVSLECNTTSDSKKKKTGGKNPKSKSVSISDSKDLSERVL</sequence>
<gene>
    <name evidence="2" type="ORF">DERYTH_LOCUS22775</name>
</gene>
<dbReference type="AlphaFoldDB" id="A0A9N9JUG2"/>
<feature type="region of interest" description="Disordered" evidence="1">
    <location>
        <begin position="206"/>
        <end position="239"/>
    </location>
</feature>
<dbReference type="EMBL" id="CAJVPY010032559">
    <property type="protein sequence ID" value="CAG8797910.1"/>
    <property type="molecule type" value="Genomic_DNA"/>
</dbReference>
<accession>A0A9N9JUG2</accession>
<keyword evidence="3" id="KW-1185">Reference proteome</keyword>
<protein>
    <submittedName>
        <fullName evidence="2">240_t:CDS:1</fullName>
    </submittedName>
</protein>
<evidence type="ECO:0000313" key="2">
    <source>
        <dbReference type="EMBL" id="CAG8797910.1"/>
    </source>
</evidence>
<reference evidence="2" key="1">
    <citation type="submission" date="2021-06" db="EMBL/GenBank/DDBJ databases">
        <authorList>
            <person name="Kallberg Y."/>
            <person name="Tangrot J."/>
            <person name="Rosling A."/>
        </authorList>
    </citation>
    <scope>NUCLEOTIDE SEQUENCE</scope>
    <source>
        <strain evidence="2">MA453B</strain>
    </source>
</reference>
<proteinExistence type="predicted"/>
<organism evidence="2 3">
    <name type="scientific">Dentiscutata erythropus</name>
    <dbReference type="NCBI Taxonomy" id="1348616"/>
    <lineage>
        <taxon>Eukaryota</taxon>
        <taxon>Fungi</taxon>
        <taxon>Fungi incertae sedis</taxon>
        <taxon>Mucoromycota</taxon>
        <taxon>Glomeromycotina</taxon>
        <taxon>Glomeromycetes</taxon>
        <taxon>Diversisporales</taxon>
        <taxon>Gigasporaceae</taxon>
        <taxon>Dentiscutata</taxon>
    </lineage>
</organism>
<evidence type="ECO:0000313" key="3">
    <source>
        <dbReference type="Proteomes" id="UP000789405"/>
    </source>
</evidence>
<feature type="compositionally biased region" description="Low complexity" evidence="1">
    <location>
        <begin position="218"/>
        <end position="229"/>
    </location>
</feature>
<feature type="compositionally biased region" description="Basic and acidic residues" evidence="1">
    <location>
        <begin position="230"/>
        <end position="239"/>
    </location>
</feature>
<name>A0A9N9JUG2_9GLOM</name>
<dbReference type="Proteomes" id="UP000789405">
    <property type="component" value="Unassembled WGS sequence"/>
</dbReference>
<feature type="non-terminal residue" evidence="2">
    <location>
        <position position="239"/>
    </location>
</feature>